<dbReference type="PANTHER" id="PTHR21595:SF1">
    <property type="entry name" value="CALMODULIN-REGULATED SPECTRIN-ASSOCIATED PROTEIN 2"/>
    <property type="match status" value="1"/>
</dbReference>
<dbReference type="STRING" id="205130.ENSMAMP00000015907"/>
<dbReference type="Proteomes" id="UP000261640">
    <property type="component" value="Unplaced"/>
</dbReference>
<proteinExistence type="inferred from homology"/>
<dbReference type="InterPro" id="IPR022613">
    <property type="entry name" value="CH_CAMSAP_2"/>
</dbReference>
<dbReference type="InterPro" id="IPR032940">
    <property type="entry name" value="CAMSAP"/>
</dbReference>
<dbReference type="CTD" id="558673"/>
<dbReference type="SUPFAM" id="SSF50346">
    <property type="entry name" value="PRC-barrel domain"/>
    <property type="match status" value="1"/>
</dbReference>
<dbReference type="GO" id="GO:0007026">
    <property type="term" value="P:negative regulation of microtubule depolymerization"/>
    <property type="evidence" value="ECO:0007669"/>
    <property type="project" value="TreeGrafter"/>
</dbReference>
<feature type="compositionally biased region" description="Low complexity" evidence="8">
    <location>
        <begin position="945"/>
        <end position="958"/>
    </location>
</feature>
<feature type="region of interest" description="Disordered" evidence="8">
    <location>
        <begin position="1245"/>
        <end position="1280"/>
    </location>
</feature>
<dbReference type="SUPFAM" id="SSF47576">
    <property type="entry name" value="Calponin-homology domain, CH-domain"/>
    <property type="match status" value="1"/>
</dbReference>
<keyword evidence="12" id="KW-1185">Reference proteome</keyword>
<protein>
    <submittedName>
        <fullName evidence="11">Calmodulin regulated spectrin-associated protein family, member 2b</fullName>
    </submittedName>
</protein>
<feature type="compositionally biased region" description="Polar residues" evidence="8">
    <location>
        <begin position="714"/>
        <end position="723"/>
    </location>
</feature>
<dbReference type="OrthoDB" id="2125658at2759"/>
<evidence type="ECO:0000313" key="11">
    <source>
        <dbReference type="Ensembl" id="ENSMAMP00000015907.2"/>
    </source>
</evidence>
<dbReference type="FunFam" id="3.10.20.360:FF:000001">
    <property type="entry name" value="Calmodulin-regulated spectrin-associated protein 3 isoform 2"/>
    <property type="match status" value="1"/>
</dbReference>
<dbReference type="Gene3D" id="3.10.20.360">
    <property type="entry name" value="CKK domain"/>
    <property type="match status" value="1"/>
</dbReference>
<feature type="domain" description="CKK" evidence="10">
    <location>
        <begin position="1348"/>
        <end position="1482"/>
    </location>
</feature>
<feature type="compositionally biased region" description="Polar residues" evidence="8">
    <location>
        <begin position="1055"/>
        <end position="1064"/>
    </location>
</feature>
<dbReference type="Pfam" id="PF25532">
    <property type="entry name" value="CH_CAMSAP2_N"/>
    <property type="match status" value="1"/>
</dbReference>
<evidence type="ECO:0000256" key="3">
    <source>
        <dbReference type="ARBA" id="ARBA00022701"/>
    </source>
</evidence>
<feature type="compositionally biased region" description="Basic residues" evidence="8">
    <location>
        <begin position="1250"/>
        <end position="1259"/>
    </location>
</feature>
<dbReference type="PROSITE" id="PS50021">
    <property type="entry name" value="CH"/>
    <property type="match status" value="1"/>
</dbReference>
<feature type="compositionally biased region" description="Basic and acidic residues" evidence="8">
    <location>
        <begin position="1107"/>
        <end position="1118"/>
    </location>
</feature>
<dbReference type="GO" id="GO:0005516">
    <property type="term" value="F:calmodulin binding"/>
    <property type="evidence" value="ECO:0007669"/>
    <property type="project" value="InterPro"/>
</dbReference>
<feature type="coiled-coil region" evidence="7">
    <location>
        <begin position="872"/>
        <end position="909"/>
    </location>
</feature>
<evidence type="ECO:0000256" key="5">
    <source>
        <dbReference type="ARBA" id="ARBA00023212"/>
    </source>
</evidence>
<accession>A0A3Q3LRP6</accession>
<dbReference type="InterPro" id="IPR036872">
    <property type="entry name" value="CH_dom_sf"/>
</dbReference>
<feature type="compositionally biased region" description="Basic and acidic residues" evidence="8">
    <location>
        <begin position="1067"/>
        <end position="1083"/>
    </location>
</feature>
<comment type="domain">
    <text evidence="6">The CKK domain binds microtubules.</text>
</comment>
<sequence length="1486" mass="164651">MGDAADDRGMRRTFIVPAIKSFDHYDFTRAKISCSLTWLVAKAFGSDAVPEELVEPFYKDQYNQEHLKPPVACLLQSAELYCRAGSLILRSDAVKPLLGHNAVIQALAQKGLYVTDQDRLVTERDLTSTPIHMSSHLALIDTLMMAYTVEMVSVERVMSCINRYFSTEPSHGDGHIQELPYDTEDAITTWMNKVNEHLRDILVEEQKLKEASSQEAHKARYRREHAQQRSTPSLPLVENLLKDNTDGCALTALLHFYCPQAVRLEDICLKDTMSLADSLYNLQLVQEFCRNNLNHCCHFSLEDMLYAHASIKSNYLVFMAELFWWFEVVKPSFVQPRVFNPNACEPVTCRNMAPVSSPVKQSYADRPVSPDKSPAEDVMKRSTSMSYVDGCVGTWPKEKRSSSRGISFEIPLDGDPTVPPGEVPSLRGMTRSASSDGLGFKVHYASRGSMKRHLSLMPVSVNGQSRHIPEEEEDFTSHKPLGRNNTFSVKNQSRYSNGVLPDSNHRANNHHGNHSGQISPSTPPSIEEALKIIHDTERPHASLGICDGDNGFFLHGAEPSDHPGAQGQGDDPGPGKAQLNDHDPNSVSTDEVDTGIHVRTEDIQSLDEDSSSIRDYSDMDPDCEAMTRSCPLPDRPEREKGREGGHKGAGDTNPEGERGDGSDRSSSCPSSAPTLPRSHTVSPVSSSGGSGGGMVRMTSFAEQKFRKLEGRSSGGTTPESSELTIPYTHQKKTISSQISTPPLPITSPTPTTPSPRDPSHLIASEMIQLKMKLEEKRRAIEAQKKKVEAAFTRHRQRMGRTAFLNVVRRKGVTSPLSPSSGGAETPSPEPPTPSKETNQSSVERAERCKPDGAAPRSPCEDGGAVPPGEIDLAEYTRSIERLNTSLGFLQTEMQRLAQQQEKIMAMREQQQQAWVIPPPAPSPHRQLRELRSSSVTGRGSGRGSVGSLSPILSSSGSPRAPNHSPAGIKRRPASFHARTPRTPRPNDLKVTPFSRMLNTPTSVDSLPRLRRFTPSQTQLSSFAYLGHSEGTMESKSQEVRDNKKTAKDKEETVSRKSAGTSQAPTEEAAKVKENQERHKESDVKQSGTSEVLCQPVSEIQGAAGNRIKGDPQDRRDLVEVPLSGLKPPSGHSQERTGEGETGDSYGDEQKMCCGFFFKDDVKGEEDMAAKKAALLEKRLRREKEAQERKQQQELDQEHKKEAARLKAEEEQQKKDEEKARRDYIKNEYLRKKQLKLMEDMDDFIKPRSGSLKKKPRPKSIHRDIMEPSTPPVRATGVRPRGFSVSSVSLASLNLADNDRDQPDNRKNNRPDSAEGFSSCPSAGSRNGEKDWENDSTTSSTPSNTEYTGPKLYKEPSAKSNKHIIQNALAHCCLAGKVNEGQKNKILDEMEKSEANNFLVLFRDAGCQFRSVYSYCPETEDITKLAGIGPRSITTKMIKGLYKYNSDRKQFSQIPAKTMSASVDAITIASHLWQTKKQGTPKKLQPK</sequence>
<evidence type="ECO:0000256" key="6">
    <source>
        <dbReference type="PROSITE-ProRule" id="PRU00841"/>
    </source>
</evidence>
<feature type="region of interest" description="Disordered" evidence="8">
    <location>
        <begin position="552"/>
        <end position="759"/>
    </location>
</feature>
<dbReference type="InterPro" id="IPR038209">
    <property type="entry name" value="CKK_dom_sf"/>
</dbReference>
<feature type="compositionally biased region" description="Basic residues" evidence="8">
    <location>
        <begin position="968"/>
        <end position="981"/>
    </location>
</feature>
<feature type="compositionally biased region" description="Basic and acidic residues" evidence="8">
    <location>
        <begin position="634"/>
        <end position="663"/>
    </location>
</feature>
<feature type="region of interest" description="Disordered" evidence="8">
    <location>
        <begin position="1181"/>
        <end position="1225"/>
    </location>
</feature>
<dbReference type="InterPro" id="IPR014797">
    <property type="entry name" value="CKK_CAMSAP"/>
</dbReference>
<dbReference type="PANTHER" id="PTHR21595">
    <property type="entry name" value="PATRONIN"/>
    <property type="match status" value="1"/>
</dbReference>
<comment type="similarity">
    <text evidence="6">Belongs to the CAMSAP1 family.</text>
</comment>
<feature type="compositionally biased region" description="Basic and acidic residues" evidence="8">
    <location>
        <begin position="1030"/>
        <end position="1054"/>
    </location>
</feature>
<comment type="subcellular location">
    <subcellularLocation>
        <location evidence="1">Cytoplasm</location>
        <location evidence="1">Cytoskeleton</location>
    </subcellularLocation>
</comment>
<feature type="region of interest" description="Disordered" evidence="8">
    <location>
        <begin position="791"/>
        <end position="872"/>
    </location>
</feature>
<feature type="compositionally biased region" description="Pro residues" evidence="8">
    <location>
        <begin position="741"/>
        <end position="756"/>
    </location>
</feature>
<feature type="compositionally biased region" description="Low complexity" evidence="8">
    <location>
        <begin position="1335"/>
        <end position="1344"/>
    </location>
</feature>
<dbReference type="GO" id="GO:0051011">
    <property type="term" value="F:microtubule minus-end binding"/>
    <property type="evidence" value="ECO:0007669"/>
    <property type="project" value="TreeGrafter"/>
</dbReference>
<dbReference type="InterPro" id="IPR001715">
    <property type="entry name" value="CH_dom"/>
</dbReference>
<feature type="region of interest" description="Disordered" evidence="8">
    <location>
        <begin position="358"/>
        <end position="380"/>
    </location>
</feature>
<dbReference type="GO" id="GO:0031122">
    <property type="term" value="P:cytoplasmic microtubule organization"/>
    <property type="evidence" value="ECO:0007669"/>
    <property type="project" value="TreeGrafter"/>
</dbReference>
<keyword evidence="5" id="KW-0206">Cytoskeleton</keyword>
<dbReference type="InterPro" id="IPR058042">
    <property type="entry name" value="CAMSAP_N"/>
</dbReference>
<dbReference type="InterPro" id="IPR011033">
    <property type="entry name" value="PRC_barrel-like_sf"/>
</dbReference>
<evidence type="ECO:0000259" key="10">
    <source>
        <dbReference type="PROSITE" id="PS51508"/>
    </source>
</evidence>
<dbReference type="RefSeq" id="XP_026169643.1">
    <property type="nucleotide sequence ID" value="XM_026313858.1"/>
</dbReference>
<name>A0A3Q3LRP6_9TELE</name>
<feature type="region of interest" description="Disordered" evidence="8">
    <location>
        <begin position="1293"/>
        <end position="1354"/>
    </location>
</feature>
<keyword evidence="4 7" id="KW-0175">Coiled coil</keyword>
<dbReference type="InterPro" id="IPR031372">
    <property type="entry name" value="CAMSAP_CC1"/>
</dbReference>
<evidence type="ECO:0000256" key="2">
    <source>
        <dbReference type="ARBA" id="ARBA00022490"/>
    </source>
</evidence>
<organism evidence="11 12">
    <name type="scientific">Mastacembelus armatus</name>
    <name type="common">zig-zag eel</name>
    <dbReference type="NCBI Taxonomy" id="205130"/>
    <lineage>
        <taxon>Eukaryota</taxon>
        <taxon>Metazoa</taxon>
        <taxon>Chordata</taxon>
        <taxon>Craniata</taxon>
        <taxon>Vertebrata</taxon>
        <taxon>Euteleostomi</taxon>
        <taxon>Actinopterygii</taxon>
        <taxon>Neopterygii</taxon>
        <taxon>Teleostei</taxon>
        <taxon>Neoteleostei</taxon>
        <taxon>Acanthomorphata</taxon>
        <taxon>Anabantaria</taxon>
        <taxon>Synbranchiformes</taxon>
        <taxon>Mastacembelidae</taxon>
        <taxon>Mastacembelus</taxon>
    </lineage>
</organism>
<evidence type="ECO:0000256" key="1">
    <source>
        <dbReference type="ARBA" id="ARBA00004245"/>
    </source>
</evidence>
<dbReference type="GO" id="GO:0031175">
    <property type="term" value="P:neuron projection development"/>
    <property type="evidence" value="ECO:0007669"/>
    <property type="project" value="InterPro"/>
</dbReference>
<dbReference type="GeneTree" id="ENSGT00950000182975"/>
<feature type="domain" description="Calponin-homology (CH)" evidence="9">
    <location>
        <begin position="212"/>
        <end position="327"/>
    </location>
</feature>
<feature type="region of interest" description="Disordered" evidence="8">
    <location>
        <begin position="909"/>
        <end position="1010"/>
    </location>
</feature>
<dbReference type="SMART" id="SM01051">
    <property type="entry name" value="CAMSAP_CKK"/>
    <property type="match status" value="1"/>
</dbReference>
<feature type="region of interest" description="Disordered" evidence="8">
    <location>
        <begin position="1027"/>
        <end position="1146"/>
    </location>
</feature>
<reference evidence="11" key="1">
    <citation type="submission" date="2025-08" db="UniProtKB">
        <authorList>
            <consortium name="Ensembl"/>
        </authorList>
    </citation>
    <scope>IDENTIFICATION</scope>
</reference>
<dbReference type="PROSITE" id="PS51508">
    <property type="entry name" value="CKK"/>
    <property type="match status" value="1"/>
</dbReference>
<dbReference type="Pfam" id="PF17095">
    <property type="entry name" value="CAMSAP_CC1"/>
    <property type="match status" value="1"/>
</dbReference>
<feature type="compositionally biased region" description="Polar residues" evidence="8">
    <location>
        <begin position="668"/>
        <end position="684"/>
    </location>
</feature>
<evidence type="ECO:0000259" key="9">
    <source>
        <dbReference type="PROSITE" id="PS50021"/>
    </source>
</evidence>
<dbReference type="GO" id="GO:0030507">
    <property type="term" value="F:spectrin binding"/>
    <property type="evidence" value="ECO:0007669"/>
    <property type="project" value="InterPro"/>
</dbReference>
<dbReference type="GO" id="GO:0036449">
    <property type="term" value="C:microtubule minus-end"/>
    <property type="evidence" value="ECO:0007669"/>
    <property type="project" value="TreeGrafter"/>
</dbReference>
<feature type="compositionally biased region" description="Polar residues" evidence="8">
    <location>
        <begin position="483"/>
        <end position="496"/>
    </location>
</feature>
<dbReference type="Pfam" id="PF11971">
    <property type="entry name" value="CAMSAP_CH"/>
    <property type="match status" value="1"/>
</dbReference>
<evidence type="ECO:0000256" key="4">
    <source>
        <dbReference type="ARBA" id="ARBA00023054"/>
    </source>
</evidence>
<dbReference type="Ensembl" id="ENSMAMT00000016340.2">
    <property type="protein sequence ID" value="ENSMAMP00000015907.2"/>
    <property type="gene ID" value="ENSMAMG00000010789.2"/>
</dbReference>
<dbReference type="InParanoid" id="A0A3Q3LRP6"/>
<keyword evidence="3 6" id="KW-0493">Microtubule</keyword>
<keyword evidence="2" id="KW-0963">Cytoplasm</keyword>
<feature type="compositionally biased region" description="Low complexity" evidence="8">
    <location>
        <begin position="817"/>
        <end position="826"/>
    </location>
</feature>
<dbReference type="Pfam" id="PF08683">
    <property type="entry name" value="CAMSAP_CKK"/>
    <property type="match status" value="1"/>
</dbReference>
<feature type="compositionally biased region" description="Basic and acidic residues" evidence="8">
    <location>
        <begin position="1296"/>
        <end position="1312"/>
    </location>
</feature>
<feature type="region of interest" description="Disordered" evidence="8">
    <location>
        <begin position="469"/>
        <end position="524"/>
    </location>
</feature>
<reference evidence="11" key="2">
    <citation type="submission" date="2025-09" db="UniProtKB">
        <authorList>
            <consortium name="Ensembl"/>
        </authorList>
    </citation>
    <scope>IDENTIFICATION</scope>
</reference>
<evidence type="ECO:0000313" key="12">
    <source>
        <dbReference type="Proteomes" id="UP000261640"/>
    </source>
</evidence>
<dbReference type="GeneID" id="113134469"/>
<evidence type="ECO:0000256" key="8">
    <source>
        <dbReference type="SAM" id="MobiDB-lite"/>
    </source>
</evidence>
<evidence type="ECO:0000256" key="7">
    <source>
        <dbReference type="SAM" id="Coils"/>
    </source>
</evidence>